<dbReference type="CDD" id="cd22343">
    <property type="entry name" value="PDDEXK_lambda_exonuclease-like"/>
    <property type="match status" value="1"/>
</dbReference>
<organism evidence="2 3">
    <name type="scientific">Amycolatopsis orientalis</name>
    <name type="common">Nocardia orientalis</name>
    <dbReference type="NCBI Taxonomy" id="31958"/>
    <lineage>
        <taxon>Bacteria</taxon>
        <taxon>Bacillati</taxon>
        <taxon>Actinomycetota</taxon>
        <taxon>Actinomycetes</taxon>
        <taxon>Pseudonocardiales</taxon>
        <taxon>Pseudonocardiaceae</taxon>
        <taxon>Amycolatopsis</taxon>
    </lineage>
</organism>
<dbReference type="STRING" id="31958.SD37_11495"/>
<keyword evidence="3" id="KW-1185">Reference proteome</keyword>
<dbReference type="InterPro" id="IPR051703">
    <property type="entry name" value="NF-kappa-B_Signaling_Reg"/>
</dbReference>
<reference evidence="2 3" key="1">
    <citation type="journal article" date="2015" name="Genome Announc.">
        <title>Draft Genome Sequence of Norvancomycin-Producing Strain Amycolatopsis orientalis CPCC200066.</title>
        <authorList>
            <person name="Lei X."/>
            <person name="Yuan F."/>
            <person name="Shi Y."/>
            <person name="Li X."/>
            <person name="Wang L."/>
            <person name="Hong B."/>
        </authorList>
    </citation>
    <scope>NUCLEOTIDE SEQUENCE [LARGE SCALE GENOMIC DNA]</scope>
    <source>
        <strain evidence="2 3">B-37</strain>
    </source>
</reference>
<protein>
    <recommendedName>
        <fullName evidence="1">YqaJ viral recombinase domain-containing protein</fullName>
    </recommendedName>
</protein>
<evidence type="ECO:0000313" key="3">
    <source>
        <dbReference type="Proteomes" id="UP000093695"/>
    </source>
</evidence>
<dbReference type="PANTHER" id="PTHR46609">
    <property type="entry name" value="EXONUCLEASE, PHAGE-TYPE/RECB, C-TERMINAL DOMAIN-CONTAINING PROTEIN"/>
    <property type="match status" value="1"/>
</dbReference>
<dbReference type="Proteomes" id="UP000093695">
    <property type="component" value="Chromosome"/>
</dbReference>
<dbReference type="AlphaFoldDB" id="A0A193BVE5"/>
<sequence length="225" mass="25099">MTVIEFPDVIQGSDEWHDQRRGIITASVVGQLITPKTLKLAANDKSRAIVMQLVAERITGYTDPTYIGDDMLRGIEDEPRARDLYAEVYDRPVREVGFLLRTEDTWKLGYSPDGLVGDDGLIEVKAPRAKGHLRTILSGEVPAEYVAQCQAGLLVSGRQWIDFISFSGGMPMWHTRMLPDPKWQDAIVAAAEQFERAAAEMTADYLAKTEGLPATERITLMEMTI</sequence>
<dbReference type="RefSeq" id="WP_044851598.1">
    <property type="nucleotide sequence ID" value="NZ_CP016174.1"/>
</dbReference>
<gene>
    <name evidence="2" type="ORF">SD37_11495</name>
</gene>
<dbReference type="InterPro" id="IPR011604">
    <property type="entry name" value="PDDEXK-like_dom_sf"/>
</dbReference>
<name>A0A193BVE5_AMYOR</name>
<proteinExistence type="predicted"/>
<dbReference type="SUPFAM" id="SSF52980">
    <property type="entry name" value="Restriction endonuclease-like"/>
    <property type="match status" value="1"/>
</dbReference>
<dbReference type="Pfam" id="PF09588">
    <property type="entry name" value="YqaJ"/>
    <property type="match status" value="1"/>
</dbReference>
<evidence type="ECO:0000313" key="2">
    <source>
        <dbReference type="EMBL" id="ANN16201.1"/>
    </source>
</evidence>
<dbReference type="Gene3D" id="3.90.320.10">
    <property type="match status" value="1"/>
</dbReference>
<dbReference type="InterPro" id="IPR019080">
    <property type="entry name" value="YqaJ_viral_recombinase"/>
</dbReference>
<evidence type="ECO:0000259" key="1">
    <source>
        <dbReference type="Pfam" id="PF09588"/>
    </source>
</evidence>
<dbReference type="EMBL" id="CP016174">
    <property type="protein sequence ID" value="ANN16201.1"/>
    <property type="molecule type" value="Genomic_DNA"/>
</dbReference>
<dbReference type="InterPro" id="IPR011335">
    <property type="entry name" value="Restrct_endonuc-II-like"/>
</dbReference>
<feature type="domain" description="YqaJ viral recombinase" evidence="1">
    <location>
        <begin position="15"/>
        <end position="159"/>
    </location>
</feature>
<dbReference type="KEGG" id="aori:SD37_11495"/>
<accession>A0A193BVE5</accession>
<dbReference type="PANTHER" id="PTHR46609:SF8">
    <property type="entry name" value="YQAJ VIRAL RECOMBINASE DOMAIN-CONTAINING PROTEIN"/>
    <property type="match status" value="1"/>
</dbReference>